<dbReference type="AlphaFoldDB" id="A0A420U4F0"/>
<evidence type="ECO:0000313" key="3">
    <source>
        <dbReference type="Proteomes" id="UP000283569"/>
    </source>
</evidence>
<feature type="region of interest" description="Disordered" evidence="1">
    <location>
        <begin position="308"/>
        <end position="329"/>
    </location>
</feature>
<sequence>MGPSNADILDYVTNMPALQTVLRDAHEIFKAAITVQDCSWEEKFLRNIEFDILSISEAHVLKNQHQKHIRGFVTEAESTNRARHLRSRPDFIYGWIPPRHVIDDDEIPAWSKQEAEAVDGTNLLYPFLVVKVAPDSDDFENLCDTIGEPAFNYLQGASIGVRMVDSLCRRFGACGLTDPGLNSSIYSFAVNRNTASIYFSYAWVKTSEHFYRVARYNMKNENNQRECENVISNILSWGTTTRLRGIQIAIEVIRSNKAGWYPRHQPENCDFSECDGHVPSTDATWETAEDYLTQAVVLPFLPFRSPQPEPTEVMSASEPSQSGPSFAVPTESVSHASNLRLEEDIQILIHHPKVKRSLSRIPEFSWQDGRLCFDGQPLELPATRNDQFSRGGPGSEHGFSISERSFPHIRVFDHGRDEFQIYDFAGIGGFVGLGKLDGKDFDQNSDITPATSSSSSDTWDSEGAFRGEFIDACHPAQDEIAIQESLKNIVVTLADDYYRSYAPQRRTLAAKRKQVDRSSNSSTKKTRTTVERKAVKSTGRRGQTIDGDEGSEDEESSGNGQNSSTTNASSENSLLWACPFMKWNPIKYRGSCVKKLRDIYRVRKHIQEKHFSHYCCVCFKEFRPEELTQHEKVCKRLFGCPTRPPPVGLITRDMATAINERSNTRLTSREQWERLFKIIFPHEQIPSSPYLDDDYERELAHCHDYFRQSYVQDMVHQMIHESGLGHLWPIMTRCAREQLLSEILGGLPIKYEIGAHVASEREAVDQAQPISTLEGYIPEESQTPASRGLGYDHDGLNAIQPSVVMEVDNTTTPIPELFADPPESRVGEDLDRLKYIDAYGFSYDDVAGTVSFEVTGGGPFSRPGAGDTPWYSGQEMFEADLSQMRGDQTLFQGFSF</sequence>
<feature type="compositionally biased region" description="Low complexity" evidence="1">
    <location>
        <begin position="557"/>
        <end position="569"/>
    </location>
</feature>
<name>A0A420U4F0_GIBIN</name>
<feature type="region of interest" description="Disordered" evidence="1">
    <location>
        <begin position="508"/>
        <end position="569"/>
    </location>
</feature>
<comment type="caution">
    <text evidence="2">The sequence shown here is derived from an EMBL/GenBank/DDBJ whole genome shotgun (WGS) entry which is preliminary data.</text>
</comment>
<protein>
    <recommendedName>
        <fullName evidence="4">C2H2-type domain-containing protein</fullName>
    </recommendedName>
</protein>
<organism evidence="2 3">
    <name type="scientific">Gibberella intermedia</name>
    <name type="common">Bulb rot disease fungus</name>
    <name type="synonym">Fusarium proliferatum</name>
    <dbReference type="NCBI Taxonomy" id="948311"/>
    <lineage>
        <taxon>Eukaryota</taxon>
        <taxon>Fungi</taxon>
        <taxon>Dikarya</taxon>
        <taxon>Ascomycota</taxon>
        <taxon>Pezizomycotina</taxon>
        <taxon>Sordariomycetes</taxon>
        <taxon>Hypocreomycetidae</taxon>
        <taxon>Hypocreales</taxon>
        <taxon>Nectriaceae</taxon>
        <taxon>Fusarium</taxon>
        <taxon>Fusarium fujikuroi species complex</taxon>
    </lineage>
</organism>
<reference evidence="2 3" key="1">
    <citation type="journal article" date="2018" name="Sci. Rep.">
        <title>Characterisation of pathogen-specific regions and novel effector candidates in Fusarium oxysporum f. sp. cepae.</title>
        <authorList>
            <person name="Armitage A.D."/>
            <person name="Taylor A."/>
            <person name="Sobczyk M.K."/>
            <person name="Baxter L."/>
            <person name="Greenfield B.P."/>
            <person name="Bates H.J."/>
            <person name="Wilson F."/>
            <person name="Jackson A.C."/>
            <person name="Ott S."/>
            <person name="Harrison R.J."/>
            <person name="Clarkson J.P."/>
        </authorList>
    </citation>
    <scope>NUCLEOTIDE SEQUENCE [LARGE SCALE GENOMIC DNA]</scope>
    <source>
        <strain evidence="2 3">Fp_A8</strain>
    </source>
</reference>
<dbReference type="EMBL" id="MRDB01000003">
    <property type="protein sequence ID" value="RKL48653.1"/>
    <property type="molecule type" value="Genomic_DNA"/>
</dbReference>
<evidence type="ECO:0000256" key="1">
    <source>
        <dbReference type="SAM" id="MobiDB-lite"/>
    </source>
</evidence>
<accession>A0A420U4F0</accession>
<dbReference type="PANTHER" id="PTHR38166:SF1">
    <property type="entry name" value="C2H2-TYPE DOMAIN-CONTAINING PROTEIN"/>
    <property type="match status" value="1"/>
</dbReference>
<feature type="compositionally biased region" description="Acidic residues" evidence="1">
    <location>
        <begin position="546"/>
        <end position="556"/>
    </location>
</feature>
<dbReference type="Proteomes" id="UP000283569">
    <property type="component" value="Unassembled WGS sequence"/>
</dbReference>
<proteinExistence type="predicted"/>
<dbReference type="PANTHER" id="PTHR38166">
    <property type="entry name" value="C2H2-TYPE DOMAIN-CONTAINING PROTEIN-RELATED"/>
    <property type="match status" value="1"/>
</dbReference>
<evidence type="ECO:0008006" key="4">
    <source>
        <dbReference type="Google" id="ProtNLM"/>
    </source>
</evidence>
<evidence type="ECO:0000313" key="2">
    <source>
        <dbReference type="EMBL" id="RKL48653.1"/>
    </source>
</evidence>
<gene>
    <name evidence="2" type="ORF">BFJ72_g1552</name>
</gene>